<accession>I4EGI0</accession>
<evidence type="ECO:0000313" key="2">
    <source>
        <dbReference type="EMBL" id="CCF83792.1"/>
    </source>
</evidence>
<keyword evidence="3" id="KW-1185">Reference proteome</keyword>
<evidence type="ECO:0000256" key="1">
    <source>
        <dbReference type="SAM" id="MobiDB-lite"/>
    </source>
</evidence>
<gene>
    <name evidence="2" type="ORF">NITHO_2710015</name>
</gene>
<sequence>MIAGAEGSTSPVGTPGREPANPGMSPEEIGQRTLEELHSDHSLIRVLSGTPEVVLARWVNPDELAAFTAARVCSLDEYERLVLVVIKGDFELAVPGATAVRSTDRYAFRIFDQDGQDMGGLGGYSTDESYQMALVQLNAAASAPPEPGSSCEEGAFPATPIPDRQGAVRSPVSETAG</sequence>
<dbReference type="Proteomes" id="UP000004221">
    <property type="component" value="Unassembled WGS sequence"/>
</dbReference>
<dbReference type="AlphaFoldDB" id="I4EGI0"/>
<dbReference type="RefSeq" id="WP_008477406.1">
    <property type="nucleotide sequence ID" value="NZ_CAGS01000192.1"/>
</dbReference>
<reference evidence="2 3" key="1">
    <citation type="journal article" date="2012" name="ISME J.">
        <title>Nitrification expanded: discovery, physiology and genomics of a nitrite-oxidizing bacterium from the phylum Chloroflexi.</title>
        <authorList>
            <person name="Sorokin D.Y."/>
            <person name="Lucker S."/>
            <person name="Vejmelkova D."/>
            <person name="Kostrikina N.A."/>
            <person name="Kleerebezem R."/>
            <person name="Rijpstra W.I."/>
            <person name="Damste J.S."/>
            <person name="Le Paslier D."/>
            <person name="Muyzer G."/>
            <person name="Wagner M."/>
            <person name="van Loosdrecht M.C."/>
            <person name="Daims H."/>
        </authorList>
    </citation>
    <scope>NUCLEOTIDE SEQUENCE [LARGE SCALE GENOMIC DNA]</scope>
    <source>
        <strain evidence="3">none</strain>
    </source>
</reference>
<dbReference type="EMBL" id="CAGS01000192">
    <property type="protein sequence ID" value="CCF83792.1"/>
    <property type="molecule type" value="Genomic_DNA"/>
</dbReference>
<feature type="region of interest" description="Disordered" evidence="1">
    <location>
        <begin position="1"/>
        <end position="27"/>
    </location>
</feature>
<proteinExistence type="predicted"/>
<name>I4EGI0_9BACT</name>
<comment type="caution">
    <text evidence="2">The sequence shown here is derived from an EMBL/GenBank/DDBJ whole genome shotgun (WGS) entry which is preliminary data.</text>
</comment>
<protein>
    <submittedName>
        <fullName evidence="2">Uncharacterized protein</fullName>
    </submittedName>
</protein>
<feature type="compositionally biased region" description="Low complexity" evidence="1">
    <location>
        <begin position="141"/>
        <end position="155"/>
    </location>
</feature>
<feature type="region of interest" description="Disordered" evidence="1">
    <location>
        <begin position="141"/>
        <end position="177"/>
    </location>
</feature>
<organism evidence="2 3">
    <name type="scientific">Nitrolancea hollandica Lb</name>
    <dbReference type="NCBI Taxonomy" id="1129897"/>
    <lineage>
        <taxon>Bacteria</taxon>
        <taxon>Pseudomonadati</taxon>
        <taxon>Thermomicrobiota</taxon>
        <taxon>Thermomicrobia</taxon>
        <taxon>Sphaerobacterales</taxon>
        <taxon>Sphaerobacterineae</taxon>
        <taxon>Sphaerobacteraceae</taxon>
        <taxon>Nitrolancea</taxon>
    </lineage>
</organism>
<evidence type="ECO:0000313" key="3">
    <source>
        <dbReference type="Proteomes" id="UP000004221"/>
    </source>
</evidence>